<reference evidence="1" key="2">
    <citation type="submission" date="2023-06" db="EMBL/GenBank/DDBJ databases">
        <authorList>
            <consortium name="Lawrence Berkeley National Laboratory"/>
            <person name="Mondo S.J."/>
            <person name="Hensen N."/>
            <person name="Bonometti L."/>
            <person name="Westerberg I."/>
            <person name="Brannstrom I.O."/>
            <person name="Guillou S."/>
            <person name="Cros-Aarteil S."/>
            <person name="Calhoun S."/>
            <person name="Haridas S."/>
            <person name="Kuo A."/>
            <person name="Pangilinan J."/>
            <person name="Riley R."/>
            <person name="Labutti K."/>
            <person name="Andreopoulos B."/>
            <person name="Lipzen A."/>
            <person name="Chen C."/>
            <person name="Yanf M."/>
            <person name="Daum C."/>
            <person name="Ng V."/>
            <person name="Clum A."/>
            <person name="Steindorff A."/>
            <person name="Ohm R."/>
            <person name="Martin F."/>
            <person name="Silar P."/>
            <person name="Natvig D."/>
            <person name="Lalanne C."/>
            <person name="Gautier V."/>
            <person name="Ament-Velasquez S.L."/>
            <person name="Kruys A."/>
            <person name="Hutchinson M.I."/>
            <person name="Powell A.J."/>
            <person name="Barry K."/>
            <person name="Miller A.N."/>
            <person name="Grigoriev I.V."/>
            <person name="Debuchy R."/>
            <person name="Gladieux P."/>
            <person name="Thoren M.H."/>
            <person name="Johannesson H."/>
        </authorList>
    </citation>
    <scope>NUCLEOTIDE SEQUENCE</scope>
    <source>
        <strain evidence="1">PSN324</strain>
    </source>
</reference>
<dbReference type="AlphaFoldDB" id="A0AAV9HXY4"/>
<comment type="caution">
    <text evidence="1">The sequence shown here is derived from an EMBL/GenBank/DDBJ whole genome shotgun (WGS) entry which is preliminary data.</text>
</comment>
<name>A0AAV9HXY4_9PEZI</name>
<accession>A0AAV9HXY4</accession>
<reference evidence="1" key="1">
    <citation type="journal article" date="2023" name="Mol. Phylogenet. Evol.">
        <title>Genome-scale phylogeny and comparative genomics of the fungal order Sordariales.</title>
        <authorList>
            <person name="Hensen N."/>
            <person name="Bonometti L."/>
            <person name="Westerberg I."/>
            <person name="Brannstrom I.O."/>
            <person name="Guillou S."/>
            <person name="Cros-Aarteil S."/>
            <person name="Calhoun S."/>
            <person name="Haridas S."/>
            <person name="Kuo A."/>
            <person name="Mondo S."/>
            <person name="Pangilinan J."/>
            <person name="Riley R."/>
            <person name="LaButti K."/>
            <person name="Andreopoulos B."/>
            <person name="Lipzen A."/>
            <person name="Chen C."/>
            <person name="Yan M."/>
            <person name="Daum C."/>
            <person name="Ng V."/>
            <person name="Clum A."/>
            <person name="Steindorff A."/>
            <person name="Ohm R.A."/>
            <person name="Martin F."/>
            <person name="Silar P."/>
            <person name="Natvig D.O."/>
            <person name="Lalanne C."/>
            <person name="Gautier V."/>
            <person name="Ament-Velasquez S.L."/>
            <person name="Kruys A."/>
            <person name="Hutchinson M.I."/>
            <person name="Powell A.J."/>
            <person name="Barry K."/>
            <person name="Miller A.N."/>
            <person name="Grigoriev I.V."/>
            <person name="Debuchy R."/>
            <person name="Gladieux P."/>
            <person name="Hiltunen Thoren M."/>
            <person name="Johannesson H."/>
        </authorList>
    </citation>
    <scope>NUCLEOTIDE SEQUENCE</scope>
    <source>
        <strain evidence="1">PSN324</strain>
    </source>
</reference>
<dbReference type="Proteomes" id="UP001321749">
    <property type="component" value="Unassembled WGS sequence"/>
</dbReference>
<gene>
    <name evidence="1" type="ORF">QBC42DRAFT_262333</name>
</gene>
<organism evidence="1 2">
    <name type="scientific">Cladorrhinum samala</name>
    <dbReference type="NCBI Taxonomy" id="585594"/>
    <lineage>
        <taxon>Eukaryota</taxon>
        <taxon>Fungi</taxon>
        <taxon>Dikarya</taxon>
        <taxon>Ascomycota</taxon>
        <taxon>Pezizomycotina</taxon>
        <taxon>Sordariomycetes</taxon>
        <taxon>Sordariomycetidae</taxon>
        <taxon>Sordariales</taxon>
        <taxon>Podosporaceae</taxon>
        <taxon>Cladorrhinum</taxon>
    </lineage>
</organism>
<evidence type="ECO:0000313" key="2">
    <source>
        <dbReference type="Proteomes" id="UP001321749"/>
    </source>
</evidence>
<protein>
    <submittedName>
        <fullName evidence="1">Uncharacterized protein</fullName>
    </submittedName>
</protein>
<proteinExistence type="predicted"/>
<sequence length="242" mass="27354">MATQNMDDIEEQERIVWSSSRLYLRLLDTFPKYVHEFQAKWTDWQEAISSGCADASTTWSSVPSFHSLTALGPKIIPLVVYQLALNPDDRTAVHLYSTLEPDTNYIPEDSSASPGQDILRLSFERNRAVRNALADFIERSERLSRYSSFSIHTECSEYDSLLAFGQSIIPHVMLQYAQDITKTSAHGIGAGFLFWYELLHELVWGSKTGLMSIGDFGKLYKGWELWFEGGEGGESPPKFGAH</sequence>
<evidence type="ECO:0000313" key="1">
    <source>
        <dbReference type="EMBL" id="KAK4465020.1"/>
    </source>
</evidence>
<dbReference type="EMBL" id="MU864943">
    <property type="protein sequence ID" value="KAK4465020.1"/>
    <property type="molecule type" value="Genomic_DNA"/>
</dbReference>
<keyword evidence="2" id="KW-1185">Reference proteome</keyword>